<dbReference type="AlphaFoldDB" id="L9W131"/>
<dbReference type="Proteomes" id="UP000011690">
    <property type="component" value="Unassembled WGS sequence"/>
</dbReference>
<name>L9W131_9EURY</name>
<feature type="compositionally biased region" description="Basic and acidic residues" evidence="1">
    <location>
        <begin position="30"/>
        <end position="39"/>
    </location>
</feature>
<evidence type="ECO:0000313" key="3">
    <source>
        <dbReference type="Proteomes" id="UP000011690"/>
    </source>
</evidence>
<proteinExistence type="predicted"/>
<comment type="caution">
    <text evidence="2">The sequence shown here is derived from an EMBL/GenBank/DDBJ whole genome shotgun (WGS) entry which is preliminary data.</text>
</comment>
<reference evidence="2 3" key="1">
    <citation type="journal article" date="2014" name="PLoS Genet.">
        <title>Phylogenetically driven sequencing of extremely halophilic archaea reveals strategies for static and dynamic osmo-response.</title>
        <authorList>
            <person name="Becker E.A."/>
            <person name="Seitzer P.M."/>
            <person name="Tritt A."/>
            <person name="Larsen D."/>
            <person name="Krusor M."/>
            <person name="Yao A.I."/>
            <person name="Wu D."/>
            <person name="Madern D."/>
            <person name="Eisen J.A."/>
            <person name="Darling A.E."/>
            <person name="Facciotti M.T."/>
        </authorList>
    </citation>
    <scope>NUCLEOTIDE SEQUENCE [LARGE SCALE GENOMIC DNA]</scope>
    <source>
        <strain evidence="2 3">JCM 10635</strain>
    </source>
</reference>
<keyword evidence="3" id="KW-1185">Reference proteome</keyword>
<accession>L9W131</accession>
<evidence type="ECO:0000313" key="2">
    <source>
        <dbReference type="EMBL" id="ELY43214.1"/>
    </source>
</evidence>
<dbReference type="EMBL" id="AOHY01000058">
    <property type="protein sequence ID" value="ELY43214.1"/>
    <property type="molecule type" value="Genomic_DNA"/>
</dbReference>
<organism evidence="2 3">
    <name type="scientific">Natronorubrum bangense JCM 10635</name>
    <dbReference type="NCBI Taxonomy" id="1227500"/>
    <lineage>
        <taxon>Archaea</taxon>
        <taxon>Methanobacteriati</taxon>
        <taxon>Methanobacteriota</taxon>
        <taxon>Stenosarchaea group</taxon>
        <taxon>Halobacteria</taxon>
        <taxon>Halobacteriales</taxon>
        <taxon>Natrialbaceae</taxon>
        <taxon>Natronorubrum</taxon>
    </lineage>
</organism>
<feature type="region of interest" description="Disordered" evidence="1">
    <location>
        <begin position="1"/>
        <end position="51"/>
    </location>
</feature>
<gene>
    <name evidence="2" type="ORF">C494_19492</name>
</gene>
<evidence type="ECO:0000256" key="1">
    <source>
        <dbReference type="SAM" id="MobiDB-lite"/>
    </source>
</evidence>
<dbReference type="PATRIC" id="fig|1227500.6.peg.3938"/>
<sequence>MEKATGIPPTGTPGHRGFHIHTGFSLASDSARRSSTEHEGCDDDFSGYRSLNSSLEFESGGYRAL</sequence>
<protein>
    <submittedName>
        <fullName evidence="2">Uncharacterized protein</fullName>
    </submittedName>
</protein>